<evidence type="ECO:0000313" key="6">
    <source>
        <dbReference type="Proteomes" id="UP001254165"/>
    </source>
</evidence>
<reference evidence="5 6" key="1">
    <citation type="submission" date="2023-07" db="EMBL/GenBank/DDBJ databases">
        <title>Novel species of Thermanaerothrix with wide hydrolytic capabilities.</title>
        <authorList>
            <person name="Zayulina K.S."/>
            <person name="Podosokorskaya O.A."/>
            <person name="Elcheninov A.G."/>
        </authorList>
    </citation>
    <scope>NUCLEOTIDE SEQUENCE [LARGE SCALE GENOMIC DNA]</scope>
    <source>
        <strain evidence="5 6">4228-RoL</strain>
    </source>
</reference>
<sequence length="337" mass="36769">MTTQPTLITVENTIPVDHDHLLAELGRDQALDMLATMCLIRAFEEKAEDLFARGLVHGTMHLSIGQEAVAVGATRAMQKGDYLLNHHRGHGHCLAWGSDVNLMMAEFLGKETGYCRGRGGSMHIANVEANNLGANGIVGGGLPISVGVGLSIKMRRTSQVCLTIFGDGAANEGAFHEALNMASIWDLPVVYLCENNQYAMSMAVTKAFNIERISQRACAYGIPGVTVDGNDVLAVYAAIRQAAERARAGQGPTLVEAVTYRWRGHSKSDRQAYRTREEVKLWQQRDPIRRFANLLGLSEEELNRYIEEAKARIEAAVAFAQASPEPDVSTILEGVYA</sequence>
<comment type="caution">
    <text evidence="5">The sequence shown here is derived from an EMBL/GenBank/DDBJ whole genome shotgun (WGS) entry which is preliminary data.</text>
</comment>
<dbReference type="InterPro" id="IPR001017">
    <property type="entry name" value="DH_E1"/>
</dbReference>
<gene>
    <name evidence="5" type="ORF">QYE77_06675</name>
</gene>
<name>A0ABU3NP32_9CHLR</name>
<dbReference type="PANTHER" id="PTHR11516:SF60">
    <property type="entry name" value="PYRUVATE DEHYDROGENASE E1 COMPONENT SUBUNIT ALPHA"/>
    <property type="match status" value="1"/>
</dbReference>
<dbReference type="EMBL" id="JAUHMF010000001">
    <property type="protein sequence ID" value="MDT8897948.1"/>
    <property type="molecule type" value="Genomic_DNA"/>
</dbReference>
<evidence type="ECO:0000256" key="2">
    <source>
        <dbReference type="ARBA" id="ARBA00023002"/>
    </source>
</evidence>
<protein>
    <submittedName>
        <fullName evidence="5">Thiamine pyrophosphate-dependent dehydrogenase E1 component subunit alpha</fullName>
    </submittedName>
</protein>
<dbReference type="Gene3D" id="3.40.50.970">
    <property type="match status" value="1"/>
</dbReference>
<evidence type="ECO:0000259" key="4">
    <source>
        <dbReference type="Pfam" id="PF00676"/>
    </source>
</evidence>
<keyword evidence="3" id="KW-0786">Thiamine pyrophosphate</keyword>
<dbReference type="Proteomes" id="UP001254165">
    <property type="component" value="Unassembled WGS sequence"/>
</dbReference>
<dbReference type="CDD" id="cd02000">
    <property type="entry name" value="TPP_E1_PDC_ADC_BCADC"/>
    <property type="match status" value="1"/>
</dbReference>
<evidence type="ECO:0000256" key="3">
    <source>
        <dbReference type="ARBA" id="ARBA00023052"/>
    </source>
</evidence>
<accession>A0ABU3NP32</accession>
<keyword evidence="2" id="KW-0560">Oxidoreductase</keyword>
<evidence type="ECO:0000256" key="1">
    <source>
        <dbReference type="ARBA" id="ARBA00001964"/>
    </source>
</evidence>
<organism evidence="5 6">
    <name type="scientific">Thermanaerothrix solaris</name>
    <dbReference type="NCBI Taxonomy" id="3058434"/>
    <lineage>
        <taxon>Bacteria</taxon>
        <taxon>Bacillati</taxon>
        <taxon>Chloroflexota</taxon>
        <taxon>Anaerolineae</taxon>
        <taxon>Anaerolineales</taxon>
        <taxon>Anaerolineaceae</taxon>
        <taxon>Thermanaerothrix</taxon>
    </lineage>
</organism>
<feature type="domain" description="Dehydrogenase E1 component" evidence="4">
    <location>
        <begin position="36"/>
        <end position="328"/>
    </location>
</feature>
<dbReference type="InterPro" id="IPR050642">
    <property type="entry name" value="PDH_E1_Alpha_Subunit"/>
</dbReference>
<dbReference type="Pfam" id="PF00676">
    <property type="entry name" value="E1_dh"/>
    <property type="match status" value="1"/>
</dbReference>
<dbReference type="SUPFAM" id="SSF52518">
    <property type="entry name" value="Thiamin diphosphate-binding fold (THDP-binding)"/>
    <property type="match status" value="1"/>
</dbReference>
<dbReference type="InterPro" id="IPR029061">
    <property type="entry name" value="THDP-binding"/>
</dbReference>
<dbReference type="PANTHER" id="PTHR11516">
    <property type="entry name" value="PYRUVATE DEHYDROGENASE E1 COMPONENT, ALPHA SUBUNIT BACTERIAL AND ORGANELLAR"/>
    <property type="match status" value="1"/>
</dbReference>
<proteinExistence type="predicted"/>
<evidence type="ECO:0000313" key="5">
    <source>
        <dbReference type="EMBL" id="MDT8897948.1"/>
    </source>
</evidence>
<keyword evidence="6" id="KW-1185">Reference proteome</keyword>
<comment type="cofactor">
    <cofactor evidence="1">
        <name>thiamine diphosphate</name>
        <dbReference type="ChEBI" id="CHEBI:58937"/>
    </cofactor>
</comment>